<dbReference type="AlphaFoldDB" id="A0A9J6RGE3"/>
<dbReference type="EMBL" id="JAPRAT010000035">
    <property type="protein sequence ID" value="MCZ0704395.1"/>
    <property type="molecule type" value="Genomic_DNA"/>
</dbReference>
<gene>
    <name evidence="2" type="ORF">OWO01_14390</name>
</gene>
<feature type="chain" id="PRO_5039955440" evidence="1">
    <location>
        <begin position="27"/>
        <end position="214"/>
    </location>
</feature>
<feature type="signal peptide" evidence="1">
    <location>
        <begin position="1"/>
        <end position="26"/>
    </location>
</feature>
<protein>
    <submittedName>
        <fullName evidence="2">SurA N-terminal domain-containing protein</fullName>
    </submittedName>
</protein>
<name>A0A9J6RGE3_9BACI</name>
<accession>A0A9J6RGE3</accession>
<organism evidence="2 3">
    <name type="scientific">Natronobacillus azotifigens</name>
    <dbReference type="NCBI Taxonomy" id="472978"/>
    <lineage>
        <taxon>Bacteria</taxon>
        <taxon>Bacillati</taxon>
        <taxon>Bacillota</taxon>
        <taxon>Bacilli</taxon>
        <taxon>Bacillales</taxon>
        <taxon>Bacillaceae</taxon>
        <taxon>Natronobacillus</taxon>
    </lineage>
</organism>
<keyword evidence="3" id="KW-1185">Reference proteome</keyword>
<dbReference type="SUPFAM" id="SSF109998">
    <property type="entry name" value="Triger factor/SurA peptide-binding domain-like"/>
    <property type="match status" value="1"/>
</dbReference>
<sequence>MKTKKIIILFSGLFFLLVILAPMALADDFGIGNFFSEKEQKLEGVNSSDVLVKGENFTITQEEFVDHKENLKMIYELNDISLDVSNEEVIDQIVENKLLLKVSDEQGIEVTKNDVQEYALQTRKAFEEENISKELKQIHLELAKQLNVSPEEYFTHPDVLKQYEDVVKINKLVDHMELEGTLNDKYSLSDFVHDLKVENKDTLNINKQALEQFE</sequence>
<proteinExistence type="predicted"/>
<dbReference type="InterPro" id="IPR027304">
    <property type="entry name" value="Trigger_fact/SurA_dom_sf"/>
</dbReference>
<keyword evidence="1" id="KW-0732">Signal</keyword>
<reference evidence="2" key="1">
    <citation type="submission" date="2022-11" db="EMBL/GenBank/DDBJ databases">
        <title>WGS of Natronobacillus azotifigens 24KS-1, an anaerobic diazotrophic haloalkaliphile from soda-rich habitats.</title>
        <authorList>
            <person name="Sorokin D.Y."/>
            <person name="Merkel A.Y."/>
        </authorList>
    </citation>
    <scope>NUCLEOTIDE SEQUENCE</scope>
    <source>
        <strain evidence="2">24KS-1</strain>
    </source>
</reference>
<evidence type="ECO:0000313" key="3">
    <source>
        <dbReference type="Proteomes" id="UP001084197"/>
    </source>
</evidence>
<evidence type="ECO:0000313" key="2">
    <source>
        <dbReference type="EMBL" id="MCZ0704395.1"/>
    </source>
</evidence>
<dbReference type="RefSeq" id="WP_268781165.1">
    <property type="nucleotide sequence ID" value="NZ_JAPRAT010000035.1"/>
</dbReference>
<evidence type="ECO:0000256" key="1">
    <source>
        <dbReference type="SAM" id="SignalP"/>
    </source>
</evidence>
<dbReference type="Proteomes" id="UP001084197">
    <property type="component" value="Unassembled WGS sequence"/>
</dbReference>
<comment type="caution">
    <text evidence="2">The sequence shown here is derived from an EMBL/GenBank/DDBJ whole genome shotgun (WGS) entry which is preliminary data.</text>
</comment>